<dbReference type="Gene3D" id="1.10.3290.10">
    <property type="entry name" value="Fido-like domain"/>
    <property type="match status" value="1"/>
</dbReference>
<dbReference type="Proteomes" id="UP001338137">
    <property type="component" value="Unassembled WGS sequence"/>
</dbReference>
<dbReference type="EMBL" id="JARLKY010000012">
    <property type="protein sequence ID" value="MEC0226601.1"/>
    <property type="molecule type" value="Genomic_DNA"/>
</dbReference>
<dbReference type="InterPro" id="IPR003812">
    <property type="entry name" value="Fido"/>
</dbReference>
<organism evidence="2 3">
    <name type="scientific">Paenibacillus alba</name>
    <dbReference type="NCBI Taxonomy" id="1197127"/>
    <lineage>
        <taxon>Bacteria</taxon>
        <taxon>Bacillati</taxon>
        <taxon>Bacillota</taxon>
        <taxon>Bacilli</taxon>
        <taxon>Bacillales</taxon>
        <taxon>Paenibacillaceae</taxon>
        <taxon>Paenibacillus</taxon>
    </lineage>
</organism>
<keyword evidence="3" id="KW-1185">Reference proteome</keyword>
<sequence length="377" mass="44375">MYTPKFEITFTMINKLMEIQRSSVIVEQLPLPVDILEQLKKDAKESTVLLSTRMEGNDLDEEAKRKALYRSSDNDKEQEVYNLMKAIEFLDESEVRQLPITEEWIKKLHALIRIVHGRRPRLSEYRDQQNKVGERNLAGFYLPPEPNDVPTLMEDLVAWINSPKTFELSPPIRAGIAMWQLLTIHPYMDGNGRTARMIATYILRRGGFGLKSLFVLENFYDRNLNEYYKALQMGLSHNYYFGRHNADITQWLEYFLNGLAEVYTQAASIVQEKNSELLKVEPELIRKLDIEQRQVLRELVFKQEMLTITELVILLRKSEKTVREKVKRWIQDGFLEPKDPDAQRIRTVILTQWYDELAVDIRKEPERFAYLLGKNES</sequence>
<dbReference type="InterPro" id="IPR036597">
    <property type="entry name" value="Fido-like_dom_sf"/>
</dbReference>
<dbReference type="Pfam" id="PF02661">
    <property type="entry name" value="Fic"/>
    <property type="match status" value="1"/>
</dbReference>
<evidence type="ECO:0000259" key="1">
    <source>
        <dbReference type="PROSITE" id="PS51459"/>
    </source>
</evidence>
<dbReference type="PANTHER" id="PTHR13504">
    <property type="entry name" value="FIDO DOMAIN-CONTAINING PROTEIN DDB_G0283145"/>
    <property type="match status" value="1"/>
</dbReference>
<dbReference type="PANTHER" id="PTHR13504:SF38">
    <property type="entry name" value="FIDO DOMAIN-CONTAINING PROTEIN"/>
    <property type="match status" value="1"/>
</dbReference>
<gene>
    <name evidence="2" type="ORF">P4I72_05675</name>
</gene>
<evidence type="ECO:0000313" key="3">
    <source>
        <dbReference type="Proteomes" id="UP001338137"/>
    </source>
</evidence>
<protein>
    <submittedName>
        <fullName evidence="2">Fic family protein</fullName>
    </submittedName>
</protein>
<dbReference type="PROSITE" id="PS51459">
    <property type="entry name" value="FIDO"/>
    <property type="match status" value="1"/>
</dbReference>
<reference evidence="2 3" key="1">
    <citation type="submission" date="2023-03" db="EMBL/GenBank/DDBJ databases">
        <title>Bacillus Genome Sequencing.</title>
        <authorList>
            <person name="Dunlap C."/>
        </authorList>
    </citation>
    <scope>NUCLEOTIDE SEQUENCE [LARGE SCALE GENOMIC DNA]</scope>
    <source>
        <strain evidence="2 3">BD-533</strain>
    </source>
</reference>
<dbReference type="InterPro" id="IPR040198">
    <property type="entry name" value="Fido_containing"/>
</dbReference>
<name>A0ABU6FXH3_9BACL</name>
<dbReference type="RefSeq" id="WP_326071027.1">
    <property type="nucleotide sequence ID" value="NZ_JARLKY010000012.1"/>
</dbReference>
<accession>A0ABU6FXH3</accession>
<comment type="caution">
    <text evidence="2">The sequence shown here is derived from an EMBL/GenBank/DDBJ whole genome shotgun (WGS) entry which is preliminary data.</text>
</comment>
<feature type="domain" description="Fido" evidence="1">
    <location>
        <begin position="100"/>
        <end position="257"/>
    </location>
</feature>
<evidence type="ECO:0000313" key="2">
    <source>
        <dbReference type="EMBL" id="MEC0226601.1"/>
    </source>
</evidence>
<dbReference type="SUPFAM" id="SSF140931">
    <property type="entry name" value="Fic-like"/>
    <property type="match status" value="1"/>
</dbReference>
<proteinExistence type="predicted"/>